<evidence type="ECO:0000313" key="2">
    <source>
        <dbReference type="Proteomes" id="UP000011873"/>
    </source>
</evidence>
<reference evidence="1 2" key="1">
    <citation type="submission" date="2013-01" db="EMBL/GenBank/DDBJ databases">
        <authorList>
            <person name="Harkins D.M."/>
            <person name="Durkin A.S."/>
            <person name="Brinkac L.M."/>
            <person name="Haft D.H."/>
            <person name="Selengut J.D."/>
            <person name="Sanka R."/>
            <person name="DePew J."/>
            <person name="Purushe J."/>
            <person name="Galloway R.L."/>
            <person name="Vinetz J.M."/>
            <person name="Sutton G.G."/>
            <person name="Nierman W.C."/>
            <person name="Fouts D.E."/>
        </authorList>
    </citation>
    <scope>NUCLEOTIDE SEQUENCE [LARGE SCALE GENOMIC DNA]</scope>
    <source>
        <strain evidence="1 2">Sponselee CDC</strain>
    </source>
</reference>
<proteinExistence type="predicted"/>
<protein>
    <submittedName>
        <fullName evidence="1">Uncharacterized protein</fullName>
    </submittedName>
</protein>
<dbReference type="Proteomes" id="UP000011873">
    <property type="component" value="Unassembled WGS sequence"/>
</dbReference>
<dbReference type="AlphaFoldDB" id="M6BVM4"/>
<sequence>MQFVETKKRTKQTALAKRTAFRRKCKVLTFKTKSSIISLSKFRNHRSIVFSIKANS</sequence>
<organism evidence="1 2">
    <name type="scientific">Leptospira borgpetersenii serovar Hardjo-bovis str. Sponselee</name>
    <dbReference type="NCBI Taxonomy" id="1303729"/>
    <lineage>
        <taxon>Bacteria</taxon>
        <taxon>Pseudomonadati</taxon>
        <taxon>Spirochaetota</taxon>
        <taxon>Spirochaetia</taxon>
        <taxon>Leptospirales</taxon>
        <taxon>Leptospiraceae</taxon>
        <taxon>Leptospira</taxon>
    </lineage>
</organism>
<dbReference type="PATRIC" id="fig|1218567.3.peg.878"/>
<comment type="caution">
    <text evidence="1">The sequence shown here is derived from an EMBL/GenBank/DDBJ whole genome shotgun (WGS) entry which is preliminary data.</text>
</comment>
<dbReference type="EMBL" id="ANMU01000035">
    <property type="protein sequence ID" value="EMJ83802.1"/>
    <property type="molecule type" value="Genomic_DNA"/>
</dbReference>
<name>M6BVM4_LEPBO</name>
<gene>
    <name evidence="1" type="ORF">LEP1GSC016_2597</name>
</gene>
<evidence type="ECO:0000313" key="1">
    <source>
        <dbReference type="EMBL" id="EMJ83802.1"/>
    </source>
</evidence>
<accession>M6BVM4</accession>